<dbReference type="PANTHER" id="PTHR42704:SF17">
    <property type="entry name" value="RIBULOSE BISPHOSPHATE CARBOXYLASE LARGE CHAIN"/>
    <property type="match status" value="1"/>
</dbReference>
<feature type="region of interest" description="Disordered" evidence="1">
    <location>
        <begin position="144"/>
        <end position="164"/>
    </location>
</feature>
<dbReference type="EMBL" id="NRSJ01000012">
    <property type="protein sequence ID" value="MBK1704652.1"/>
    <property type="molecule type" value="Genomic_DNA"/>
</dbReference>
<reference evidence="3" key="1">
    <citation type="submission" date="2017-08" db="EMBL/GenBank/DDBJ databases">
        <authorList>
            <person name="Imhoff J.F."/>
            <person name="Rahn T."/>
            <person name="Kuenzel S."/>
            <person name="Neulinger S.C."/>
        </authorList>
    </citation>
    <scope>NUCLEOTIDE SEQUENCE</scope>
    <source>
        <strain evidence="3">DSM 11080</strain>
    </source>
</reference>
<dbReference type="InterPro" id="IPR036376">
    <property type="entry name" value="RuBisCO_lsu_C_sf"/>
</dbReference>
<dbReference type="SFLD" id="SFLDG00301">
    <property type="entry name" value="RuBisCO-like_proteins"/>
    <property type="match status" value="1"/>
</dbReference>
<dbReference type="Gene3D" id="3.30.70.150">
    <property type="entry name" value="RuBisCO large subunit, N-terminal domain"/>
    <property type="match status" value="1"/>
</dbReference>
<dbReference type="AlphaFoldDB" id="A0AAJ0U4H2"/>
<dbReference type="InterPro" id="IPR000685">
    <property type="entry name" value="RuBisCO_lsu_C"/>
</dbReference>
<name>A0AAJ0U4H2_9GAMM</name>
<keyword evidence="4" id="KW-1185">Reference proteome</keyword>
<dbReference type="Proteomes" id="UP001296776">
    <property type="component" value="Unassembled WGS sequence"/>
</dbReference>
<evidence type="ECO:0000256" key="1">
    <source>
        <dbReference type="SAM" id="MobiDB-lite"/>
    </source>
</evidence>
<dbReference type="Gene3D" id="3.20.20.110">
    <property type="entry name" value="Ribulose bisphosphate carboxylase, large subunit, C-terminal domain"/>
    <property type="match status" value="1"/>
</dbReference>
<comment type="caution">
    <text evidence="3">The sequence shown here is derived from an EMBL/GenBank/DDBJ whole genome shotgun (WGS) entry which is preliminary data.</text>
</comment>
<sequence length="417" mass="43629">MSSAKPPLALSGERFTAVYRLAVDAAEVEARARAIGLEQTVEFPDALIPSDAIREQIVGEIAAITPCARADGGSGFEVSLRYPVEAAGSELTQLLNVLFGNVALQPGVRLQRIELPPALLDGFRGPRFGIAGLRRALASALAPDALHPTRTPPEAAKASSTPPQRPLLCTALKPMGLSPSELAELAYRLALGGIDLIKDDHGLADQPFCRFDERVARCAEAVHRANQETGGHSLYLPNVTAPATAVVARAQRAKAEGAGGLLFCPGLAGLDTMRALADDDALALPILSHPALLGGLAINPGTGIAHGLLFATLLRLAGADATIFPHSGGRFTFTASECQEIADAARASLGTLQPIWPVPAGGMRLARVPELVESYGSDSIFLIGGDLHAGPDLVERCQAFRALVERSADGSVIDRHQ</sequence>
<dbReference type="RefSeq" id="WP_200345852.1">
    <property type="nucleotide sequence ID" value="NZ_NRSJ01000012.1"/>
</dbReference>
<gene>
    <name evidence="3" type="ORF">CKO40_08910</name>
</gene>
<dbReference type="Pfam" id="PF00016">
    <property type="entry name" value="RuBisCO_large"/>
    <property type="match status" value="1"/>
</dbReference>
<dbReference type="SFLD" id="SFLDS00014">
    <property type="entry name" value="RuBisCO"/>
    <property type="match status" value="1"/>
</dbReference>
<feature type="domain" description="Ribulose bisphosphate carboxylase large subunit C-terminal" evidence="2">
    <location>
        <begin position="165"/>
        <end position="389"/>
    </location>
</feature>
<evidence type="ECO:0000259" key="2">
    <source>
        <dbReference type="Pfam" id="PF00016"/>
    </source>
</evidence>
<dbReference type="PANTHER" id="PTHR42704">
    <property type="entry name" value="RIBULOSE BISPHOSPHATE CARBOXYLASE"/>
    <property type="match status" value="1"/>
</dbReference>
<proteinExistence type="predicted"/>
<dbReference type="GO" id="GO:0000287">
    <property type="term" value="F:magnesium ion binding"/>
    <property type="evidence" value="ECO:0007669"/>
    <property type="project" value="InterPro"/>
</dbReference>
<dbReference type="CDD" id="cd08210">
    <property type="entry name" value="RLP_RrRLP"/>
    <property type="match status" value="1"/>
</dbReference>
<organism evidence="3 4">
    <name type="scientific">Halochromatium glycolicum</name>
    <dbReference type="NCBI Taxonomy" id="85075"/>
    <lineage>
        <taxon>Bacteria</taxon>
        <taxon>Pseudomonadati</taxon>
        <taxon>Pseudomonadota</taxon>
        <taxon>Gammaproteobacteria</taxon>
        <taxon>Chromatiales</taxon>
        <taxon>Chromatiaceae</taxon>
        <taxon>Halochromatium</taxon>
    </lineage>
</organism>
<dbReference type="GO" id="GO:0016984">
    <property type="term" value="F:ribulose-bisphosphate carboxylase activity"/>
    <property type="evidence" value="ECO:0007669"/>
    <property type="project" value="InterPro"/>
</dbReference>
<dbReference type="InterPro" id="IPR033966">
    <property type="entry name" value="RuBisCO"/>
</dbReference>
<evidence type="ECO:0000313" key="3">
    <source>
        <dbReference type="EMBL" id="MBK1704652.1"/>
    </source>
</evidence>
<dbReference type="GO" id="GO:0015977">
    <property type="term" value="P:carbon fixation"/>
    <property type="evidence" value="ECO:0007669"/>
    <property type="project" value="InterPro"/>
</dbReference>
<dbReference type="SUPFAM" id="SSF54966">
    <property type="entry name" value="RuBisCO, large subunit, small (N-terminal) domain"/>
    <property type="match status" value="1"/>
</dbReference>
<evidence type="ECO:0000313" key="4">
    <source>
        <dbReference type="Proteomes" id="UP001296776"/>
    </source>
</evidence>
<protein>
    <submittedName>
        <fullName evidence="3">Ribulose 1,5-bisphosphate carboxylase large subunit</fullName>
    </submittedName>
</protein>
<dbReference type="InterPro" id="IPR036422">
    <property type="entry name" value="RuBisCO_lsu_N_sf"/>
</dbReference>
<reference evidence="3" key="2">
    <citation type="journal article" date="2020" name="Microorganisms">
        <title>Osmotic Adaptation and Compatible Solute Biosynthesis of Phototrophic Bacteria as Revealed from Genome Analyses.</title>
        <authorList>
            <person name="Imhoff J.F."/>
            <person name="Rahn T."/>
            <person name="Kunzel S."/>
            <person name="Keller A."/>
            <person name="Neulinger S.C."/>
        </authorList>
    </citation>
    <scope>NUCLEOTIDE SEQUENCE</scope>
    <source>
        <strain evidence="3">DSM 11080</strain>
    </source>
</reference>
<dbReference type="SUPFAM" id="SSF51649">
    <property type="entry name" value="RuBisCo, C-terminal domain"/>
    <property type="match status" value="1"/>
</dbReference>
<accession>A0AAJ0U4H2</accession>